<evidence type="ECO:0000313" key="1">
    <source>
        <dbReference type="Proteomes" id="UP000887569"/>
    </source>
</evidence>
<proteinExistence type="predicted"/>
<dbReference type="AlphaFoldDB" id="A0A915B1K8"/>
<keyword evidence="1" id="KW-1185">Reference proteome</keyword>
<protein>
    <submittedName>
        <fullName evidence="2">Innexin</fullName>
    </submittedName>
</protein>
<sequence length="100" mass="11117">MLKWLSCAPQKNTFVIMVQRPNKISALIPIRVTFLKDGVTVLRLISDNAGEMVASEVISDLWQLYKNDSKRAPSQRYEEDGNMSTVSGYSASALLGNQPL</sequence>
<dbReference type="Proteomes" id="UP000887569">
    <property type="component" value="Unplaced"/>
</dbReference>
<accession>A0A915B1K8</accession>
<evidence type="ECO:0000313" key="2">
    <source>
        <dbReference type="WBParaSite" id="PgR023_g043_t08"/>
    </source>
</evidence>
<dbReference type="WBParaSite" id="PgR023_g043_t08">
    <property type="protein sequence ID" value="PgR023_g043_t08"/>
    <property type="gene ID" value="PgR023_g043"/>
</dbReference>
<organism evidence="1 2">
    <name type="scientific">Parascaris univalens</name>
    <name type="common">Nematode worm</name>
    <dbReference type="NCBI Taxonomy" id="6257"/>
    <lineage>
        <taxon>Eukaryota</taxon>
        <taxon>Metazoa</taxon>
        <taxon>Ecdysozoa</taxon>
        <taxon>Nematoda</taxon>
        <taxon>Chromadorea</taxon>
        <taxon>Rhabditida</taxon>
        <taxon>Spirurina</taxon>
        <taxon>Ascaridomorpha</taxon>
        <taxon>Ascaridoidea</taxon>
        <taxon>Ascarididae</taxon>
        <taxon>Parascaris</taxon>
    </lineage>
</organism>
<reference evidence="2" key="1">
    <citation type="submission" date="2022-11" db="UniProtKB">
        <authorList>
            <consortium name="WormBaseParasite"/>
        </authorList>
    </citation>
    <scope>IDENTIFICATION</scope>
</reference>
<name>A0A915B1K8_PARUN</name>